<feature type="region of interest" description="Disordered" evidence="3">
    <location>
        <begin position="1"/>
        <end position="141"/>
    </location>
</feature>
<proteinExistence type="inferred from homology"/>
<feature type="compositionally biased region" description="Basic and acidic residues" evidence="3">
    <location>
        <begin position="119"/>
        <end position="135"/>
    </location>
</feature>
<dbReference type="InterPro" id="IPR027417">
    <property type="entry name" value="P-loop_NTPase"/>
</dbReference>
<dbReference type="InterPro" id="IPR039177">
    <property type="entry name" value="SMG9"/>
</dbReference>
<evidence type="ECO:0000256" key="3">
    <source>
        <dbReference type="SAM" id="MobiDB-lite"/>
    </source>
</evidence>
<accession>A0ABP1S745</accession>
<comment type="similarity">
    <text evidence="1">Belongs to the SMG9 family.</text>
</comment>
<protein>
    <recommendedName>
        <fullName evidence="4">G domain-containing protein</fullName>
    </recommendedName>
</protein>
<comment type="caution">
    <text evidence="5">The sequence shown here is derived from an EMBL/GenBank/DDBJ whole genome shotgun (WGS) entry which is preliminary data.</text>
</comment>
<name>A0ABP1S745_9HEXA</name>
<dbReference type="Proteomes" id="UP001642540">
    <property type="component" value="Unassembled WGS sequence"/>
</dbReference>
<dbReference type="PANTHER" id="PTHR14270">
    <property type="entry name" value="NONSENSE-MEDIATED MRNA DECAY FACTOR SMG9"/>
    <property type="match status" value="1"/>
</dbReference>
<feature type="compositionally biased region" description="Low complexity" evidence="3">
    <location>
        <begin position="96"/>
        <end position="106"/>
    </location>
</feature>
<evidence type="ECO:0000256" key="1">
    <source>
        <dbReference type="ARBA" id="ARBA00007712"/>
    </source>
</evidence>
<evidence type="ECO:0000313" key="6">
    <source>
        <dbReference type="Proteomes" id="UP001642540"/>
    </source>
</evidence>
<dbReference type="EMBL" id="CAXLJM020000160">
    <property type="protein sequence ID" value="CAL8144238.1"/>
    <property type="molecule type" value="Genomic_DNA"/>
</dbReference>
<feature type="domain" description="G" evidence="4">
    <location>
        <begin position="189"/>
        <end position="246"/>
    </location>
</feature>
<dbReference type="PANTHER" id="PTHR14270:SF0">
    <property type="entry name" value="NONSENSE-MEDIATED MRNA DECAY FACTOR SMG9"/>
    <property type="match status" value="1"/>
</dbReference>
<evidence type="ECO:0000259" key="4">
    <source>
        <dbReference type="Pfam" id="PF01926"/>
    </source>
</evidence>
<sequence>MASRDHRDQGRTLKILSREDRDRDGERGRDDRGDRDRDRRRRDDRDRERRREERDRRRDREREAEKPVQGPIVLLKRPDTKSGSGVSAGDRGDQGNSGNSASEASGTKNAPTLILQRSAKKDQENSDQSNVEKGKSSGPACVTDVLKPPYHFPGGKAMPLIDSSMKMCSWKSFNYDANNYPGNMDYLVVTVIGRPNVGKSTILSYLAGSEKFGNRSVFPPRNRDEEMQSSIYISQDQIVFIEMSSVYNQSATSDLIPLVSQQGVLEVSNVTWNLRLVRWALSVSHVILVVSENVFEPNVFQLMNSAEIIHPMDSALGEGSYPEPIYICNKANLELLDNLDGAQGREFQKQFTSVIGRKPRISTNYHVLPHIKYDMEHERFDEFKRSIMEFNRYNRAPFAPDKDELAKLVQKHNIQDWYQNACRLWDDMNMSNYFSSYVKLLP</sequence>
<dbReference type="InterPro" id="IPR006073">
    <property type="entry name" value="GTP-bd"/>
</dbReference>
<keyword evidence="2" id="KW-0866">Nonsense-mediated mRNA decay</keyword>
<evidence type="ECO:0000313" key="5">
    <source>
        <dbReference type="EMBL" id="CAL8144238.1"/>
    </source>
</evidence>
<reference evidence="5 6" key="1">
    <citation type="submission" date="2024-08" db="EMBL/GenBank/DDBJ databases">
        <authorList>
            <person name="Cucini C."/>
            <person name="Frati F."/>
        </authorList>
    </citation>
    <scope>NUCLEOTIDE SEQUENCE [LARGE SCALE GENOMIC DNA]</scope>
</reference>
<dbReference type="SUPFAM" id="SSF52540">
    <property type="entry name" value="P-loop containing nucleoside triphosphate hydrolases"/>
    <property type="match status" value="1"/>
</dbReference>
<dbReference type="Pfam" id="PF01926">
    <property type="entry name" value="MMR_HSR1"/>
    <property type="match status" value="1"/>
</dbReference>
<gene>
    <name evidence="5" type="ORF">ODALV1_LOCUS30132</name>
</gene>
<evidence type="ECO:0000256" key="2">
    <source>
        <dbReference type="ARBA" id="ARBA00023161"/>
    </source>
</evidence>
<organism evidence="5 6">
    <name type="scientific">Orchesella dallaii</name>
    <dbReference type="NCBI Taxonomy" id="48710"/>
    <lineage>
        <taxon>Eukaryota</taxon>
        <taxon>Metazoa</taxon>
        <taxon>Ecdysozoa</taxon>
        <taxon>Arthropoda</taxon>
        <taxon>Hexapoda</taxon>
        <taxon>Collembola</taxon>
        <taxon>Entomobryomorpha</taxon>
        <taxon>Entomobryoidea</taxon>
        <taxon>Orchesellidae</taxon>
        <taxon>Orchesellinae</taxon>
        <taxon>Orchesella</taxon>
    </lineage>
</organism>
<dbReference type="Gene3D" id="3.40.50.300">
    <property type="entry name" value="P-loop containing nucleotide triphosphate hydrolases"/>
    <property type="match status" value="1"/>
</dbReference>
<feature type="compositionally biased region" description="Basic and acidic residues" evidence="3">
    <location>
        <begin position="1"/>
        <end position="66"/>
    </location>
</feature>
<keyword evidence="6" id="KW-1185">Reference proteome</keyword>